<dbReference type="EMBL" id="JAGMUU010000034">
    <property type="protein sequence ID" value="KAH7117267.1"/>
    <property type="molecule type" value="Genomic_DNA"/>
</dbReference>
<sequence length="156" mass="17180">MDFGLNPEELSNDLLFVVSDRLGRPVVQIKVKNVGPGAAAAPDDKAGNLAKQILICIGARLMLTSNLWQLVGLCNDACGTDPPCVIMMEFDKYNGPVFLTARNDKKIVPILLVKRDFLIRATLCARTQFPMIVYYAITVYKSQSITEDIIVTDLSC</sequence>
<comment type="caution">
    <text evidence="1">The sequence shown here is derived from an EMBL/GenBank/DDBJ whole genome shotgun (WGS) entry which is preliminary data.</text>
</comment>
<dbReference type="OrthoDB" id="5104248at2759"/>
<reference evidence="1" key="1">
    <citation type="journal article" date="2021" name="Nat. Commun.">
        <title>Genetic determinants of endophytism in the Arabidopsis root mycobiome.</title>
        <authorList>
            <person name="Mesny F."/>
            <person name="Miyauchi S."/>
            <person name="Thiergart T."/>
            <person name="Pickel B."/>
            <person name="Atanasova L."/>
            <person name="Karlsson M."/>
            <person name="Huettel B."/>
            <person name="Barry K.W."/>
            <person name="Haridas S."/>
            <person name="Chen C."/>
            <person name="Bauer D."/>
            <person name="Andreopoulos W."/>
            <person name="Pangilinan J."/>
            <person name="LaButti K."/>
            <person name="Riley R."/>
            <person name="Lipzen A."/>
            <person name="Clum A."/>
            <person name="Drula E."/>
            <person name="Henrissat B."/>
            <person name="Kohler A."/>
            <person name="Grigoriev I.V."/>
            <person name="Martin F.M."/>
            <person name="Hacquard S."/>
        </authorList>
    </citation>
    <scope>NUCLEOTIDE SEQUENCE</scope>
    <source>
        <strain evidence="1">MPI-CAGE-AT-0021</strain>
    </source>
</reference>
<protein>
    <submittedName>
        <fullName evidence="1">Uncharacterized protein</fullName>
    </submittedName>
</protein>
<gene>
    <name evidence="1" type="ORF">B0J13DRAFT_681205</name>
</gene>
<keyword evidence="2" id="KW-1185">Reference proteome</keyword>
<dbReference type="AlphaFoldDB" id="A0A9P9DE45"/>
<evidence type="ECO:0000313" key="2">
    <source>
        <dbReference type="Proteomes" id="UP000717696"/>
    </source>
</evidence>
<accession>A0A9P9DE45</accession>
<proteinExistence type="predicted"/>
<organism evidence="1 2">
    <name type="scientific">Dactylonectria estremocensis</name>
    <dbReference type="NCBI Taxonomy" id="1079267"/>
    <lineage>
        <taxon>Eukaryota</taxon>
        <taxon>Fungi</taxon>
        <taxon>Dikarya</taxon>
        <taxon>Ascomycota</taxon>
        <taxon>Pezizomycotina</taxon>
        <taxon>Sordariomycetes</taxon>
        <taxon>Hypocreomycetidae</taxon>
        <taxon>Hypocreales</taxon>
        <taxon>Nectriaceae</taxon>
        <taxon>Dactylonectria</taxon>
    </lineage>
</organism>
<dbReference type="Proteomes" id="UP000717696">
    <property type="component" value="Unassembled WGS sequence"/>
</dbReference>
<evidence type="ECO:0000313" key="1">
    <source>
        <dbReference type="EMBL" id="KAH7117267.1"/>
    </source>
</evidence>
<name>A0A9P9DE45_9HYPO</name>